<evidence type="ECO:0000256" key="5">
    <source>
        <dbReference type="ARBA" id="ARBA00022723"/>
    </source>
</evidence>
<evidence type="ECO:0000259" key="10">
    <source>
        <dbReference type="Pfam" id="PF17770"/>
    </source>
</evidence>
<evidence type="ECO:0000256" key="7">
    <source>
        <dbReference type="ARBA" id="ARBA00022833"/>
    </source>
</evidence>
<reference evidence="11" key="1">
    <citation type="journal article" date="2014" name="Front. Microbiol.">
        <title>High frequency of phylogenetically diverse reductive dehalogenase-homologous genes in deep subseafloor sedimentary metagenomes.</title>
        <authorList>
            <person name="Kawai M."/>
            <person name="Futagami T."/>
            <person name="Toyoda A."/>
            <person name="Takaki Y."/>
            <person name="Nishi S."/>
            <person name="Hori S."/>
            <person name="Arai W."/>
            <person name="Tsubouchi T."/>
            <person name="Morono Y."/>
            <person name="Uchiyama I."/>
            <person name="Ito T."/>
            <person name="Fujiyama A."/>
            <person name="Inagaki F."/>
            <person name="Takami H."/>
        </authorList>
    </citation>
    <scope>NUCLEOTIDE SEQUENCE</scope>
    <source>
        <strain evidence="11">Expedition CK06-06</strain>
    </source>
</reference>
<organism evidence="11">
    <name type="scientific">marine sediment metagenome</name>
    <dbReference type="NCBI Taxonomy" id="412755"/>
    <lineage>
        <taxon>unclassified sequences</taxon>
        <taxon>metagenomes</taxon>
        <taxon>ecological metagenomes</taxon>
    </lineage>
</organism>
<keyword evidence="3" id="KW-0963">Cytoplasm</keyword>
<keyword evidence="8" id="KW-0269">Exonuclease</keyword>
<dbReference type="InterPro" id="IPR036866">
    <property type="entry name" value="RibonucZ/Hydroxyglut_hydro"/>
</dbReference>
<dbReference type="FunFam" id="3.10.20.580:FF:000001">
    <property type="entry name" value="Ribonuclease J"/>
    <property type="match status" value="1"/>
</dbReference>
<evidence type="ECO:0000256" key="6">
    <source>
        <dbReference type="ARBA" id="ARBA00022801"/>
    </source>
</evidence>
<dbReference type="GO" id="GO:0003723">
    <property type="term" value="F:RNA binding"/>
    <property type="evidence" value="ECO:0007669"/>
    <property type="project" value="UniProtKB-KW"/>
</dbReference>
<dbReference type="GO" id="GO:0004527">
    <property type="term" value="F:exonuclease activity"/>
    <property type="evidence" value="ECO:0007669"/>
    <property type="project" value="UniProtKB-KW"/>
</dbReference>
<protein>
    <recommendedName>
        <fullName evidence="10">Ribonuclease J C-terminal domain-containing protein</fullName>
    </recommendedName>
</protein>
<dbReference type="PANTHER" id="PTHR43694:SF1">
    <property type="entry name" value="RIBONUCLEASE J"/>
    <property type="match status" value="1"/>
</dbReference>
<feature type="domain" description="Ribonuclease J C-terminal" evidence="10">
    <location>
        <begin position="50"/>
        <end position="152"/>
    </location>
</feature>
<accession>X1NT20</accession>
<dbReference type="PANTHER" id="PTHR43694">
    <property type="entry name" value="RIBONUCLEASE J"/>
    <property type="match status" value="1"/>
</dbReference>
<proteinExistence type="predicted"/>
<keyword evidence="9" id="KW-0694">RNA-binding</keyword>
<evidence type="ECO:0000313" key="11">
    <source>
        <dbReference type="EMBL" id="GAI46748.1"/>
    </source>
</evidence>
<gene>
    <name evidence="11" type="ORF">S06H3_62069</name>
</gene>
<evidence type="ECO:0000256" key="3">
    <source>
        <dbReference type="ARBA" id="ARBA00022490"/>
    </source>
</evidence>
<evidence type="ECO:0000256" key="2">
    <source>
        <dbReference type="ARBA" id="ARBA00004496"/>
    </source>
</evidence>
<comment type="subcellular location">
    <subcellularLocation>
        <location evidence="2">Cytoplasm</location>
    </subcellularLocation>
</comment>
<sequence>SGIPEKNIIVAENGQIINLNQERILVEKKTVPSNYVMVDGLGIGDVGEVVLRDRHMLARDGMFVIVAIVDKQTGQVKGSPDIISRGFVYLRESKELLAQTRKKVIEIVNRTAGSGGAVNWSYIKDEIRNKIGQFLYTKTQRRPMILPVVIEV</sequence>
<comment type="caution">
    <text evidence="11">The sequence shown here is derived from an EMBL/GenBank/DDBJ whole genome shotgun (WGS) entry which is preliminary data.</text>
</comment>
<keyword evidence="6" id="KW-0378">Hydrolase</keyword>
<name>X1NT20_9ZZZZ</name>
<evidence type="ECO:0000256" key="4">
    <source>
        <dbReference type="ARBA" id="ARBA00022722"/>
    </source>
</evidence>
<keyword evidence="5" id="KW-0479">Metal-binding</keyword>
<dbReference type="Gene3D" id="3.60.15.10">
    <property type="entry name" value="Ribonuclease Z/Hydroxyacylglutathione hydrolase-like"/>
    <property type="match status" value="1"/>
</dbReference>
<dbReference type="InterPro" id="IPR041636">
    <property type="entry name" value="RNase_J_C"/>
</dbReference>
<dbReference type="Pfam" id="PF17770">
    <property type="entry name" value="RNase_J_C"/>
    <property type="match status" value="1"/>
</dbReference>
<keyword evidence="7" id="KW-0862">Zinc</keyword>
<evidence type="ECO:0000256" key="9">
    <source>
        <dbReference type="ARBA" id="ARBA00022884"/>
    </source>
</evidence>
<dbReference type="Gene3D" id="3.10.20.580">
    <property type="match status" value="1"/>
</dbReference>
<evidence type="ECO:0000256" key="8">
    <source>
        <dbReference type="ARBA" id="ARBA00022839"/>
    </source>
</evidence>
<dbReference type="GO" id="GO:0005737">
    <property type="term" value="C:cytoplasm"/>
    <property type="evidence" value="ECO:0007669"/>
    <property type="project" value="UniProtKB-SubCell"/>
</dbReference>
<dbReference type="EMBL" id="BARV01040831">
    <property type="protein sequence ID" value="GAI46748.1"/>
    <property type="molecule type" value="Genomic_DNA"/>
</dbReference>
<dbReference type="GO" id="GO:0046872">
    <property type="term" value="F:metal ion binding"/>
    <property type="evidence" value="ECO:0007669"/>
    <property type="project" value="UniProtKB-KW"/>
</dbReference>
<feature type="non-terminal residue" evidence="11">
    <location>
        <position position="1"/>
    </location>
</feature>
<evidence type="ECO:0000256" key="1">
    <source>
        <dbReference type="ARBA" id="ARBA00001947"/>
    </source>
</evidence>
<dbReference type="AlphaFoldDB" id="X1NT20"/>
<comment type="cofactor">
    <cofactor evidence="1">
        <name>Zn(2+)</name>
        <dbReference type="ChEBI" id="CHEBI:29105"/>
    </cofactor>
</comment>
<keyword evidence="4" id="KW-0540">Nuclease</keyword>